<evidence type="ECO:0000256" key="5">
    <source>
        <dbReference type="ARBA" id="ARBA00022840"/>
    </source>
</evidence>
<dbReference type="InterPro" id="IPR017871">
    <property type="entry name" value="ABC_transporter-like_CS"/>
</dbReference>
<dbReference type="PROSITE" id="PS50893">
    <property type="entry name" value="ABC_TRANSPORTER_2"/>
    <property type="match status" value="1"/>
</dbReference>
<dbReference type="GO" id="GO:0016887">
    <property type="term" value="F:ATP hydrolysis activity"/>
    <property type="evidence" value="ECO:0007669"/>
    <property type="project" value="InterPro"/>
</dbReference>
<keyword evidence="5" id="KW-0067">ATP-binding</keyword>
<dbReference type="Pfam" id="PF00005">
    <property type="entry name" value="ABC_tran"/>
    <property type="match status" value="1"/>
</dbReference>
<dbReference type="Gene3D" id="3.40.50.300">
    <property type="entry name" value="P-loop containing nucleotide triphosphate hydrolases"/>
    <property type="match status" value="1"/>
</dbReference>
<reference evidence="11" key="2">
    <citation type="submission" date="2020-09" db="EMBL/GenBank/DDBJ databases">
        <authorList>
            <person name="Sun Q."/>
            <person name="Kim S."/>
        </authorList>
    </citation>
    <scope>NUCLEOTIDE SEQUENCE</scope>
    <source>
        <strain evidence="11">KCTC 12870</strain>
    </source>
</reference>
<evidence type="ECO:0000259" key="10">
    <source>
        <dbReference type="PROSITE" id="PS50929"/>
    </source>
</evidence>
<dbReference type="SUPFAM" id="SSF90123">
    <property type="entry name" value="ABC transporter transmembrane region"/>
    <property type="match status" value="1"/>
</dbReference>
<dbReference type="RefSeq" id="WP_189512212.1">
    <property type="nucleotide sequence ID" value="NZ_BMXG01000004.1"/>
</dbReference>
<evidence type="ECO:0000256" key="7">
    <source>
        <dbReference type="ARBA" id="ARBA00023136"/>
    </source>
</evidence>
<dbReference type="InterPro" id="IPR003593">
    <property type="entry name" value="AAA+_ATPase"/>
</dbReference>
<dbReference type="InterPro" id="IPR039421">
    <property type="entry name" value="Type_1_exporter"/>
</dbReference>
<dbReference type="InterPro" id="IPR036640">
    <property type="entry name" value="ABC1_TM_sf"/>
</dbReference>
<evidence type="ECO:0000256" key="1">
    <source>
        <dbReference type="ARBA" id="ARBA00004651"/>
    </source>
</evidence>
<keyword evidence="3 8" id="KW-0812">Transmembrane</keyword>
<gene>
    <name evidence="11" type="ORF">GCM10007047_08520</name>
</gene>
<feature type="transmembrane region" description="Helical" evidence="8">
    <location>
        <begin position="452"/>
        <end position="471"/>
    </location>
</feature>
<dbReference type="EMBL" id="BMXG01000004">
    <property type="protein sequence ID" value="GHB95164.1"/>
    <property type="molecule type" value="Genomic_DNA"/>
</dbReference>
<dbReference type="GO" id="GO:0005886">
    <property type="term" value="C:plasma membrane"/>
    <property type="evidence" value="ECO:0007669"/>
    <property type="project" value="UniProtKB-SubCell"/>
</dbReference>
<evidence type="ECO:0000256" key="3">
    <source>
        <dbReference type="ARBA" id="ARBA00022692"/>
    </source>
</evidence>
<dbReference type="AlphaFoldDB" id="A0A8J3GDE5"/>
<feature type="transmembrane region" description="Helical" evidence="8">
    <location>
        <begin position="337"/>
        <end position="355"/>
    </location>
</feature>
<keyword evidence="4" id="KW-0547">Nucleotide-binding</keyword>
<comment type="subcellular location">
    <subcellularLocation>
        <location evidence="1">Cell membrane</location>
        <topology evidence="1">Multi-pass membrane protein</topology>
    </subcellularLocation>
</comment>
<dbReference type="GO" id="GO:0015421">
    <property type="term" value="F:ABC-type oligopeptide transporter activity"/>
    <property type="evidence" value="ECO:0007669"/>
    <property type="project" value="TreeGrafter"/>
</dbReference>
<proteinExistence type="predicted"/>
<evidence type="ECO:0000256" key="2">
    <source>
        <dbReference type="ARBA" id="ARBA00022448"/>
    </source>
</evidence>
<dbReference type="FunFam" id="3.40.50.300:FF:000287">
    <property type="entry name" value="Multidrug ABC transporter ATP-binding protein"/>
    <property type="match status" value="1"/>
</dbReference>
<evidence type="ECO:0000313" key="11">
    <source>
        <dbReference type="EMBL" id="GHB95164.1"/>
    </source>
</evidence>
<name>A0A8J3GDE5_9BACT</name>
<keyword evidence="7 8" id="KW-0472">Membrane</keyword>
<evidence type="ECO:0000256" key="8">
    <source>
        <dbReference type="SAM" id="Phobius"/>
    </source>
</evidence>
<dbReference type="Proteomes" id="UP000642829">
    <property type="component" value="Unassembled WGS sequence"/>
</dbReference>
<sequence>MSTDTHDRLHKDRIIIERYAGQPAQIPPALIDRVKALNNGRGPLLYAMADLDTVGKLTQGWLVLGHDEVFFFATADDNNPDRLDRSEIQQVMELPGLSSSALLMLRHNSRLPLMQVNYSRRQKQAMENIRFVLDQQVKGHAVSPENADRAYAESVSAKIKDAQSSVMSSQFQIIMRLIGYFRPYRKDVTVGFACALVVTMLNLIPPFITGYVIDKILKPLELGELSSTATTEITLSIVGGLALLYLTRELCVWVRLKRLAYLGENVAHDLRRDLYSHLQKLSLTFFSKKQTGSIISRVSSDTDRLWDFIAFGVVEATLAIVMLIGLGTVLISMDWQLGLILVIPVPAYLYAYYLHGKHINKYFMKAWRKWSDVTAVLSDTIPGMRVVKAFSQESREVNRFGKRNDKALESFREVHGVWTKFWPMLMGTVHFVTLIVWAFALPRVFGDWGKPLSVGTFVAFLMYMGMFFHPLEVIGQITRMLNRAVSSAHRVFEIMDTEPDPTLSNERCQVTEVSGKIVLENVNFSYDGVHETLRNISFTIKPGEMIGLVGPSGAGKSTITNLIAGFYQATGGKVLIDGRDLAEVDVSSYRQHLGMVLQEPFLFHGSLLENIRYGQRDAGYEDVIEAARAANAHDFICKLPLGYDTVVGERGHTLSGGERQRISIARAILHNPKILILDEATSNVDTETERKIQEALNKLVQGRTVIAIAHRLSTLKQADRLLVMKDGQLVEQGSHQDLLELPDGVYRKLHNMQTELHEQFAI</sequence>
<dbReference type="PROSITE" id="PS50929">
    <property type="entry name" value="ABC_TM1F"/>
    <property type="match status" value="1"/>
</dbReference>
<evidence type="ECO:0000313" key="12">
    <source>
        <dbReference type="Proteomes" id="UP000642829"/>
    </source>
</evidence>
<feature type="transmembrane region" description="Helical" evidence="8">
    <location>
        <begin position="305"/>
        <end position="331"/>
    </location>
</feature>
<dbReference type="Gene3D" id="1.20.1560.10">
    <property type="entry name" value="ABC transporter type 1, transmembrane domain"/>
    <property type="match status" value="1"/>
</dbReference>
<dbReference type="InterPro" id="IPR011527">
    <property type="entry name" value="ABC1_TM_dom"/>
</dbReference>
<dbReference type="CDD" id="cd18563">
    <property type="entry name" value="ABC_6TM_exporter_like"/>
    <property type="match status" value="1"/>
</dbReference>
<feature type="transmembrane region" description="Helical" evidence="8">
    <location>
        <begin position="190"/>
        <end position="213"/>
    </location>
</feature>
<protein>
    <submittedName>
        <fullName evidence="11">ABC transporter</fullName>
    </submittedName>
</protein>
<dbReference type="PANTHER" id="PTHR43394">
    <property type="entry name" value="ATP-DEPENDENT PERMEASE MDL1, MITOCHONDRIAL"/>
    <property type="match status" value="1"/>
</dbReference>
<dbReference type="PROSITE" id="PS00211">
    <property type="entry name" value="ABC_TRANSPORTER_1"/>
    <property type="match status" value="1"/>
</dbReference>
<comment type="caution">
    <text evidence="11">The sequence shown here is derived from an EMBL/GenBank/DDBJ whole genome shotgun (WGS) entry which is preliminary data.</text>
</comment>
<feature type="transmembrane region" description="Helical" evidence="8">
    <location>
        <begin position="421"/>
        <end position="440"/>
    </location>
</feature>
<dbReference type="SUPFAM" id="SSF52540">
    <property type="entry name" value="P-loop containing nucleoside triphosphate hydrolases"/>
    <property type="match status" value="1"/>
</dbReference>
<keyword evidence="6 8" id="KW-1133">Transmembrane helix</keyword>
<dbReference type="Pfam" id="PF00664">
    <property type="entry name" value="ABC_membrane"/>
    <property type="match status" value="1"/>
</dbReference>
<evidence type="ECO:0000259" key="9">
    <source>
        <dbReference type="PROSITE" id="PS50893"/>
    </source>
</evidence>
<keyword evidence="2" id="KW-0813">Transport</keyword>
<dbReference type="GO" id="GO:0005524">
    <property type="term" value="F:ATP binding"/>
    <property type="evidence" value="ECO:0007669"/>
    <property type="project" value="UniProtKB-KW"/>
</dbReference>
<dbReference type="SMART" id="SM00382">
    <property type="entry name" value="AAA"/>
    <property type="match status" value="1"/>
</dbReference>
<keyword evidence="12" id="KW-1185">Reference proteome</keyword>
<reference evidence="11" key="1">
    <citation type="journal article" date="2014" name="Int. J. Syst. Evol. Microbiol.">
        <title>Complete genome sequence of Corynebacterium casei LMG S-19264T (=DSM 44701T), isolated from a smear-ripened cheese.</title>
        <authorList>
            <consortium name="US DOE Joint Genome Institute (JGI-PGF)"/>
            <person name="Walter F."/>
            <person name="Albersmeier A."/>
            <person name="Kalinowski J."/>
            <person name="Ruckert C."/>
        </authorList>
    </citation>
    <scope>NUCLEOTIDE SEQUENCE</scope>
    <source>
        <strain evidence="11">KCTC 12870</strain>
    </source>
</reference>
<feature type="domain" description="ABC transporter" evidence="9">
    <location>
        <begin position="517"/>
        <end position="751"/>
    </location>
</feature>
<dbReference type="InterPro" id="IPR003439">
    <property type="entry name" value="ABC_transporter-like_ATP-bd"/>
</dbReference>
<evidence type="ECO:0000256" key="4">
    <source>
        <dbReference type="ARBA" id="ARBA00022741"/>
    </source>
</evidence>
<accession>A0A8J3GDE5</accession>
<feature type="transmembrane region" description="Helical" evidence="8">
    <location>
        <begin position="233"/>
        <end position="254"/>
    </location>
</feature>
<dbReference type="InterPro" id="IPR027417">
    <property type="entry name" value="P-loop_NTPase"/>
</dbReference>
<evidence type="ECO:0000256" key="6">
    <source>
        <dbReference type="ARBA" id="ARBA00022989"/>
    </source>
</evidence>
<organism evidence="11 12">
    <name type="scientific">Cerasicoccus arenae</name>
    <dbReference type="NCBI Taxonomy" id="424488"/>
    <lineage>
        <taxon>Bacteria</taxon>
        <taxon>Pseudomonadati</taxon>
        <taxon>Verrucomicrobiota</taxon>
        <taxon>Opitutia</taxon>
        <taxon>Puniceicoccales</taxon>
        <taxon>Cerasicoccaceae</taxon>
        <taxon>Cerasicoccus</taxon>
    </lineage>
</organism>
<feature type="domain" description="ABC transmembrane type-1" evidence="10">
    <location>
        <begin position="190"/>
        <end position="483"/>
    </location>
</feature>
<dbReference type="PANTHER" id="PTHR43394:SF1">
    <property type="entry name" value="ATP-BINDING CASSETTE SUB-FAMILY B MEMBER 10, MITOCHONDRIAL"/>
    <property type="match status" value="1"/>
</dbReference>